<dbReference type="GO" id="GO:0016787">
    <property type="term" value="F:hydrolase activity"/>
    <property type="evidence" value="ECO:0007669"/>
    <property type="project" value="InterPro"/>
</dbReference>
<dbReference type="GO" id="GO:0001760">
    <property type="term" value="F:aminocarboxymuconate-semialdehyde decarboxylase activity"/>
    <property type="evidence" value="ECO:0007669"/>
    <property type="project" value="UniProtKB-EC"/>
</dbReference>
<evidence type="ECO:0000256" key="1">
    <source>
        <dbReference type="ARBA" id="ARBA00023239"/>
    </source>
</evidence>
<dbReference type="AlphaFoldDB" id="A0A7W8AEZ4"/>
<evidence type="ECO:0000259" key="2">
    <source>
        <dbReference type="Pfam" id="PF04909"/>
    </source>
</evidence>
<dbReference type="Proteomes" id="UP000568380">
    <property type="component" value="Unassembled WGS sequence"/>
</dbReference>
<protein>
    <submittedName>
        <fullName evidence="3">Aminocarboxymuconate-semialdehyde decarboxylase</fullName>
        <ecNumber evidence="3">4.1.1.45</ecNumber>
    </submittedName>
</protein>
<reference evidence="3 4" key="1">
    <citation type="submission" date="2020-08" db="EMBL/GenBank/DDBJ databases">
        <title>Genomic Encyclopedia of Type Strains, Phase IV (KMG-IV): sequencing the most valuable type-strain genomes for metagenomic binning, comparative biology and taxonomic classification.</title>
        <authorList>
            <person name="Goeker M."/>
        </authorList>
    </citation>
    <scope>NUCLEOTIDE SEQUENCE [LARGE SCALE GENOMIC DNA]</scope>
    <source>
        <strain evidence="3 4">DSM 45385</strain>
    </source>
</reference>
<dbReference type="PANTHER" id="PTHR21240:SF28">
    <property type="entry name" value="ISO-OROTATE DECARBOXYLASE (EUROFUNG)"/>
    <property type="match status" value="1"/>
</dbReference>
<accession>A0A7W8AEZ4</accession>
<evidence type="ECO:0000313" key="4">
    <source>
        <dbReference type="Proteomes" id="UP000568380"/>
    </source>
</evidence>
<evidence type="ECO:0000313" key="3">
    <source>
        <dbReference type="EMBL" id="MBB5084883.1"/>
    </source>
</evidence>
<dbReference type="RefSeq" id="WP_184975641.1">
    <property type="nucleotide sequence ID" value="NZ_JACHIN010000027.1"/>
</dbReference>
<dbReference type="GO" id="GO:0005737">
    <property type="term" value="C:cytoplasm"/>
    <property type="evidence" value="ECO:0007669"/>
    <property type="project" value="TreeGrafter"/>
</dbReference>
<dbReference type="Pfam" id="PF04909">
    <property type="entry name" value="Amidohydro_2"/>
    <property type="match status" value="1"/>
</dbReference>
<feature type="domain" description="Amidohydrolase-related" evidence="2">
    <location>
        <begin position="3"/>
        <end position="294"/>
    </location>
</feature>
<dbReference type="InterPro" id="IPR032466">
    <property type="entry name" value="Metal_Hydrolase"/>
</dbReference>
<dbReference type="Gene3D" id="3.20.20.140">
    <property type="entry name" value="Metal-dependent hydrolases"/>
    <property type="match status" value="1"/>
</dbReference>
<dbReference type="PANTHER" id="PTHR21240">
    <property type="entry name" value="2-AMINO-3-CARBOXYLMUCONATE-6-SEMIALDEHYDE DECARBOXYLASE"/>
    <property type="match status" value="1"/>
</dbReference>
<dbReference type="EMBL" id="JACHIN010000027">
    <property type="protein sequence ID" value="MBB5084883.1"/>
    <property type="molecule type" value="Genomic_DNA"/>
</dbReference>
<dbReference type="InterPro" id="IPR006680">
    <property type="entry name" value="Amidohydro-rel"/>
</dbReference>
<dbReference type="InterPro" id="IPR032465">
    <property type="entry name" value="ACMSD"/>
</dbReference>
<organism evidence="3 4">
    <name type="scientific">Nonomuraea endophytica</name>
    <dbReference type="NCBI Taxonomy" id="714136"/>
    <lineage>
        <taxon>Bacteria</taxon>
        <taxon>Bacillati</taxon>
        <taxon>Actinomycetota</taxon>
        <taxon>Actinomycetes</taxon>
        <taxon>Streptosporangiales</taxon>
        <taxon>Streptosporangiaceae</taxon>
        <taxon>Nonomuraea</taxon>
    </lineage>
</organism>
<proteinExistence type="predicted"/>
<gene>
    <name evidence="3" type="ORF">HNR40_010394</name>
</gene>
<dbReference type="GO" id="GO:0019748">
    <property type="term" value="P:secondary metabolic process"/>
    <property type="evidence" value="ECO:0007669"/>
    <property type="project" value="TreeGrafter"/>
</dbReference>
<keyword evidence="4" id="KW-1185">Reference proteome</keyword>
<name>A0A7W8AEZ4_9ACTN</name>
<keyword evidence="1 3" id="KW-0456">Lyase</keyword>
<dbReference type="EC" id="4.1.1.45" evidence="3"/>
<comment type="caution">
    <text evidence="3">The sequence shown here is derived from an EMBL/GenBank/DDBJ whole genome shotgun (WGS) entry which is preliminary data.</text>
</comment>
<sequence length="300" mass="31910">MRVDFHAHLWTDDYLDLLDSYGRAATATQRGTGAGTSPAEMSARFSLMDAAGIGLQVLSATPQAADFADPAHALTAARHVNDLYAETVRRWPGRFAMLAALPLPHADLASAELARAMDDLGAAGVAINSSALGHTSLLPVYAELDRRGAVLFVHPAGEFAADPRLRWAVGAPVEDTVAAMRLIVDGVPLRYPGMRIVVPHLGGALAMLTERADHQVSGLAEPPSVTARRMFYDTVSHGHAPALRAAAQTFGADRLVLGTDFPFLKGELFTGAVSYLAEALNPQEVEQVTRRTPSSLLTRG</sequence>
<dbReference type="SUPFAM" id="SSF51556">
    <property type="entry name" value="Metallo-dependent hydrolases"/>
    <property type="match status" value="1"/>
</dbReference>